<protein>
    <recommendedName>
        <fullName evidence="5">biotin--[biotin carboxyl-carrier protein] ligase</fullName>
        <ecNumber evidence="5">6.3.4.15</ecNumber>
    </recommendedName>
</protein>
<dbReference type="Proteomes" id="UP000324781">
    <property type="component" value="Unassembled WGS sequence"/>
</dbReference>
<keyword evidence="8" id="KW-1185">Reference proteome</keyword>
<dbReference type="EMBL" id="FQZP01000039">
    <property type="protein sequence ID" value="SHJ29932.1"/>
    <property type="molecule type" value="Genomic_DNA"/>
</dbReference>
<keyword evidence="3" id="KW-0067">ATP-binding</keyword>
<reference evidence="7 8" key="1">
    <citation type="submission" date="2016-11" db="EMBL/GenBank/DDBJ databases">
        <authorList>
            <person name="Varghese N."/>
            <person name="Submissions S."/>
        </authorList>
    </citation>
    <scope>NUCLEOTIDE SEQUENCE [LARGE SCALE GENOMIC DNA]</scope>
    <source>
        <strain evidence="7 8">DSM 19027</strain>
    </source>
</reference>
<dbReference type="InterPro" id="IPR045864">
    <property type="entry name" value="aa-tRNA-synth_II/BPL/LPL"/>
</dbReference>
<evidence type="ECO:0000256" key="3">
    <source>
        <dbReference type="ARBA" id="ARBA00022840"/>
    </source>
</evidence>
<keyword evidence="2" id="KW-0547">Nucleotide-binding</keyword>
<evidence type="ECO:0000256" key="5">
    <source>
        <dbReference type="ARBA" id="ARBA00024227"/>
    </source>
</evidence>
<dbReference type="InterPro" id="IPR008988">
    <property type="entry name" value="Transcriptional_repressor_C"/>
</dbReference>
<dbReference type="AlphaFoldDB" id="A0A1M6I665"/>
<dbReference type="CDD" id="cd16442">
    <property type="entry name" value="BPL"/>
    <property type="match status" value="1"/>
</dbReference>
<evidence type="ECO:0000256" key="1">
    <source>
        <dbReference type="ARBA" id="ARBA00022598"/>
    </source>
</evidence>
<feature type="domain" description="BPL/LPL catalytic" evidence="6">
    <location>
        <begin position="1"/>
        <end position="166"/>
    </location>
</feature>
<dbReference type="GO" id="GO:0005737">
    <property type="term" value="C:cytoplasm"/>
    <property type="evidence" value="ECO:0007669"/>
    <property type="project" value="TreeGrafter"/>
</dbReference>
<dbReference type="InterPro" id="IPR003142">
    <property type="entry name" value="BPL_C"/>
</dbReference>
<proteinExistence type="predicted"/>
<dbReference type="SUPFAM" id="SSF55681">
    <property type="entry name" value="Class II aaRS and biotin synthetases"/>
    <property type="match status" value="1"/>
</dbReference>
<evidence type="ECO:0000256" key="4">
    <source>
        <dbReference type="ARBA" id="ARBA00023267"/>
    </source>
</evidence>
<dbReference type="GO" id="GO:0009249">
    <property type="term" value="P:protein lipoylation"/>
    <property type="evidence" value="ECO:0007669"/>
    <property type="project" value="UniProtKB-ARBA"/>
</dbReference>
<dbReference type="InterPro" id="IPR004143">
    <property type="entry name" value="BPL_LPL_catalytic"/>
</dbReference>
<accession>A0A1M6I665</accession>
<dbReference type="NCBIfam" id="TIGR00121">
    <property type="entry name" value="birA_ligase"/>
    <property type="match status" value="1"/>
</dbReference>
<evidence type="ECO:0000313" key="7">
    <source>
        <dbReference type="EMBL" id="SHJ29932.1"/>
    </source>
</evidence>
<evidence type="ECO:0000256" key="2">
    <source>
        <dbReference type="ARBA" id="ARBA00022741"/>
    </source>
</evidence>
<dbReference type="PANTHER" id="PTHR12835">
    <property type="entry name" value="BIOTIN PROTEIN LIGASE"/>
    <property type="match status" value="1"/>
</dbReference>
<dbReference type="Gene3D" id="3.30.930.10">
    <property type="entry name" value="Bira Bifunctional Protein, Domain 2"/>
    <property type="match status" value="1"/>
</dbReference>
<dbReference type="GO" id="GO:0016740">
    <property type="term" value="F:transferase activity"/>
    <property type="evidence" value="ECO:0007669"/>
    <property type="project" value="UniProtKB-ARBA"/>
</dbReference>
<dbReference type="InterPro" id="IPR004408">
    <property type="entry name" value="Biotin_CoA_COase_ligase"/>
</dbReference>
<evidence type="ECO:0000313" key="8">
    <source>
        <dbReference type="Proteomes" id="UP000324781"/>
    </source>
</evidence>
<dbReference type="GO" id="GO:0005524">
    <property type="term" value="F:ATP binding"/>
    <property type="evidence" value="ECO:0007669"/>
    <property type="project" value="UniProtKB-KW"/>
</dbReference>
<dbReference type="EC" id="6.3.4.15" evidence="5"/>
<keyword evidence="1 7" id="KW-0436">Ligase</keyword>
<dbReference type="OrthoDB" id="9807064at2"/>
<dbReference type="Pfam" id="PF03099">
    <property type="entry name" value="BPL_LplA_LipB"/>
    <property type="match status" value="1"/>
</dbReference>
<dbReference type="PROSITE" id="PS51733">
    <property type="entry name" value="BPL_LPL_CATALYTIC"/>
    <property type="match status" value="1"/>
</dbReference>
<organism evidence="7 8">
    <name type="scientific">Thermoclostridium caenicola</name>
    <dbReference type="NCBI Taxonomy" id="659425"/>
    <lineage>
        <taxon>Bacteria</taxon>
        <taxon>Bacillati</taxon>
        <taxon>Bacillota</taxon>
        <taxon>Clostridia</taxon>
        <taxon>Eubacteriales</taxon>
        <taxon>Oscillospiraceae</taxon>
        <taxon>Thermoclostridium</taxon>
    </lineage>
</organism>
<keyword evidence="4" id="KW-0092">Biotin</keyword>
<name>A0A1M6I665_9FIRM</name>
<dbReference type="PANTHER" id="PTHR12835:SF5">
    <property type="entry name" value="BIOTIN--PROTEIN LIGASE"/>
    <property type="match status" value="1"/>
</dbReference>
<sequence length="232" mass="25350">MKALANAGAPHGTVVIANEQTKGRGRLGREWASTADKGIWMSVLLRPDIHPSRVQSITLAAAVAVCRAIEPVLAEKPGIKWPNDILVAGRKACGILTELSAEVEKVAWVIVGMGLNTHFKPDDFPEELRSKATSLSQHLVRGAVLDRTWLAAEILNQFEPVYEGFVRNGPEAMLAEWKERSVTLGKRVELIHGQETVPALALDVGEDGRLVVQLEDGSTREVFSGEISLRYE</sequence>
<dbReference type="Gene3D" id="2.30.30.100">
    <property type="match status" value="1"/>
</dbReference>
<dbReference type="SUPFAM" id="SSF50037">
    <property type="entry name" value="C-terminal domain of transcriptional repressors"/>
    <property type="match status" value="1"/>
</dbReference>
<evidence type="ECO:0000259" key="6">
    <source>
        <dbReference type="PROSITE" id="PS51733"/>
    </source>
</evidence>
<gene>
    <name evidence="7" type="ORF">SAMN05444373_10396</name>
</gene>
<dbReference type="Pfam" id="PF02237">
    <property type="entry name" value="BPL_C"/>
    <property type="match status" value="1"/>
</dbReference>
<dbReference type="GO" id="GO:0004077">
    <property type="term" value="F:biotin--[biotin carboxyl-carrier protein] ligase activity"/>
    <property type="evidence" value="ECO:0007669"/>
    <property type="project" value="UniProtKB-EC"/>
</dbReference>